<gene>
    <name evidence="1" type="ORF">PENTCL1PPCAC_20880</name>
</gene>
<comment type="caution">
    <text evidence="1">The sequence shown here is derived from an EMBL/GenBank/DDBJ whole genome shotgun (WGS) entry which is preliminary data.</text>
</comment>
<dbReference type="AlphaFoldDB" id="A0AAV5TVZ1"/>
<name>A0AAV5TVZ1_9BILA</name>
<evidence type="ECO:0000313" key="1">
    <source>
        <dbReference type="EMBL" id="GMS98705.1"/>
    </source>
</evidence>
<evidence type="ECO:0000313" key="2">
    <source>
        <dbReference type="Proteomes" id="UP001432027"/>
    </source>
</evidence>
<protein>
    <submittedName>
        <fullName evidence="1">Uncharacterized protein</fullName>
    </submittedName>
</protein>
<reference evidence="1" key="1">
    <citation type="submission" date="2023-10" db="EMBL/GenBank/DDBJ databases">
        <title>Genome assembly of Pristionchus species.</title>
        <authorList>
            <person name="Yoshida K."/>
            <person name="Sommer R.J."/>
        </authorList>
    </citation>
    <scope>NUCLEOTIDE SEQUENCE</scope>
    <source>
        <strain evidence="1">RS0144</strain>
    </source>
</reference>
<dbReference type="Proteomes" id="UP001432027">
    <property type="component" value="Unassembled WGS sequence"/>
</dbReference>
<sequence length="123" mass="13776">RLQKDERSGFRSLATLDLEKSTPLPPLPLANRATPIAIRHKLCLVNDDCSGAVSANKLVPYADEKPCKILLAIWPYSETKWRITIETSFTVSQDKSSERLMARITSTANFTSKLQGIRFCLIP</sequence>
<feature type="non-terminal residue" evidence="1">
    <location>
        <position position="1"/>
    </location>
</feature>
<dbReference type="EMBL" id="BTSX01000005">
    <property type="protein sequence ID" value="GMS98705.1"/>
    <property type="molecule type" value="Genomic_DNA"/>
</dbReference>
<proteinExistence type="predicted"/>
<accession>A0AAV5TVZ1</accession>
<keyword evidence="2" id="KW-1185">Reference proteome</keyword>
<organism evidence="1 2">
    <name type="scientific">Pristionchus entomophagus</name>
    <dbReference type="NCBI Taxonomy" id="358040"/>
    <lineage>
        <taxon>Eukaryota</taxon>
        <taxon>Metazoa</taxon>
        <taxon>Ecdysozoa</taxon>
        <taxon>Nematoda</taxon>
        <taxon>Chromadorea</taxon>
        <taxon>Rhabditida</taxon>
        <taxon>Rhabditina</taxon>
        <taxon>Diplogasteromorpha</taxon>
        <taxon>Diplogasteroidea</taxon>
        <taxon>Neodiplogasteridae</taxon>
        <taxon>Pristionchus</taxon>
    </lineage>
</organism>